<dbReference type="PRINTS" id="PR00237">
    <property type="entry name" value="GPCRRHODOPSN"/>
</dbReference>
<dbReference type="GO" id="GO:0005886">
    <property type="term" value="C:plasma membrane"/>
    <property type="evidence" value="ECO:0007669"/>
    <property type="project" value="UniProtKB-SubCell"/>
</dbReference>
<feature type="domain" description="G-protein coupled receptors family 1 profile" evidence="10">
    <location>
        <begin position="41"/>
        <end position="78"/>
    </location>
</feature>
<feature type="transmembrane region" description="Helical" evidence="9">
    <location>
        <begin position="24"/>
        <end position="49"/>
    </location>
</feature>
<dbReference type="SUPFAM" id="SSF81321">
    <property type="entry name" value="Family A G protein-coupled receptor-like"/>
    <property type="match status" value="1"/>
</dbReference>
<dbReference type="PROSITE" id="PS50262">
    <property type="entry name" value="G_PROTEIN_RECEP_F1_2"/>
    <property type="match status" value="1"/>
</dbReference>
<evidence type="ECO:0000256" key="8">
    <source>
        <dbReference type="ARBA" id="ARBA00023224"/>
    </source>
</evidence>
<evidence type="ECO:0000259" key="10">
    <source>
        <dbReference type="PROSITE" id="PS50262"/>
    </source>
</evidence>
<keyword evidence="12" id="KW-1185">Reference proteome</keyword>
<dbReference type="GO" id="GO:0004930">
    <property type="term" value="F:G protein-coupled receptor activity"/>
    <property type="evidence" value="ECO:0007669"/>
    <property type="project" value="UniProtKB-KW"/>
</dbReference>
<evidence type="ECO:0000256" key="6">
    <source>
        <dbReference type="ARBA" id="ARBA00023136"/>
    </source>
</evidence>
<evidence type="ECO:0000256" key="7">
    <source>
        <dbReference type="ARBA" id="ARBA00023170"/>
    </source>
</evidence>
<keyword evidence="3 9" id="KW-0812">Transmembrane</keyword>
<organism evidence="11 12">
    <name type="scientific">Crocodylus porosus</name>
    <name type="common">Saltwater crocodile</name>
    <name type="synonym">Estuarine crocodile</name>
    <dbReference type="NCBI Taxonomy" id="8502"/>
    <lineage>
        <taxon>Eukaryota</taxon>
        <taxon>Metazoa</taxon>
        <taxon>Chordata</taxon>
        <taxon>Craniata</taxon>
        <taxon>Vertebrata</taxon>
        <taxon>Euteleostomi</taxon>
        <taxon>Archelosauria</taxon>
        <taxon>Archosauria</taxon>
        <taxon>Crocodylia</taxon>
        <taxon>Longirostres</taxon>
        <taxon>Crocodylidae</taxon>
        <taxon>Crocodylus</taxon>
    </lineage>
</organism>
<proteinExistence type="predicted"/>
<evidence type="ECO:0000256" key="5">
    <source>
        <dbReference type="ARBA" id="ARBA00023040"/>
    </source>
</evidence>
<keyword evidence="2" id="KW-1003">Cell membrane</keyword>
<dbReference type="GeneTree" id="ENSGT00940000163206"/>
<name>A0A7M4F8C2_CROPO</name>
<evidence type="ECO:0000256" key="4">
    <source>
        <dbReference type="ARBA" id="ARBA00022989"/>
    </source>
</evidence>
<dbReference type="GO" id="GO:0071880">
    <property type="term" value="P:adenylate cyclase-activating adrenergic receptor signaling pathway"/>
    <property type="evidence" value="ECO:0007669"/>
    <property type="project" value="TreeGrafter"/>
</dbReference>
<reference evidence="11" key="2">
    <citation type="submission" date="2025-09" db="UniProtKB">
        <authorList>
            <consortium name="Ensembl"/>
        </authorList>
    </citation>
    <scope>IDENTIFICATION</scope>
</reference>
<dbReference type="AlphaFoldDB" id="A0A7M4F8C2"/>
<dbReference type="Pfam" id="PF00001">
    <property type="entry name" value="7tm_1"/>
    <property type="match status" value="1"/>
</dbReference>
<dbReference type="Ensembl" id="ENSCPRT00005024143.1">
    <property type="protein sequence ID" value="ENSCPRP00005020675.1"/>
    <property type="gene ID" value="ENSCPRG00005014362.1"/>
</dbReference>
<dbReference type="PANTHER" id="PTHR24248">
    <property type="entry name" value="ADRENERGIC RECEPTOR-RELATED G-PROTEIN COUPLED RECEPTOR"/>
    <property type="match status" value="1"/>
</dbReference>
<keyword evidence="6 9" id="KW-0472">Membrane</keyword>
<keyword evidence="5" id="KW-0297">G-protein coupled receptor</keyword>
<evidence type="ECO:0000256" key="1">
    <source>
        <dbReference type="ARBA" id="ARBA00004651"/>
    </source>
</evidence>
<evidence type="ECO:0000256" key="9">
    <source>
        <dbReference type="SAM" id="Phobius"/>
    </source>
</evidence>
<accession>A0A7M4F8C2</accession>
<sequence length="78" mass="8381">MSATCNRSLSSATNSEPTFSVGTLALLGILMVIVILITALGNALVILAFVVDKNLRHRSNYFFLNLAISDFIVGKLLP</sequence>
<dbReference type="PANTHER" id="PTHR24248:SF120">
    <property type="entry name" value="G-PROTEIN COUPLED RECEPTORS FAMILY 1 PROFILE DOMAIN-CONTAINING PROTEIN"/>
    <property type="match status" value="1"/>
</dbReference>
<keyword evidence="4 9" id="KW-1133">Transmembrane helix</keyword>
<keyword evidence="7" id="KW-0675">Receptor</keyword>
<keyword evidence="8" id="KW-0807">Transducer</keyword>
<dbReference type="Proteomes" id="UP000594220">
    <property type="component" value="Unplaced"/>
</dbReference>
<evidence type="ECO:0000313" key="12">
    <source>
        <dbReference type="Proteomes" id="UP000594220"/>
    </source>
</evidence>
<dbReference type="GO" id="GO:0043410">
    <property type="term" value="P:positive regulation of MAPK cascade"/>
    <property type="evidence" value="ECO:0007669"/>
    <property type="project" value="TreeGrafter"/>
</dbReference>
<evidence type="ECO:0000256" key="2">
    <source>
        <dbReference type="ARBA" id="ARBA00022475"/>
    </source>
</evidence>
<dbReference type="Gene3D" id="1.20.1070.10">
    <property type="entry name" value="Rhodopsin 7-helix transmembrane proteins"/>
    <property type="match status" value="1"/>
</dbReference>
<reference evidence="11" key="1">
    <citation type="submission" date="2025-08" db="UniProtKB">
        <authorList>
            <consortium name="Ensembl"/>
        </authorList>
    </citation>
    <scope>IDENTIFICATION</scope>
</reference>
<dbReference type="InterPro" id="IPR000276">
    <property type="entry name" value="GPCR_Rhodpsn"/>
</dbReference>
<evidence type="ECO:0000313" key="11">
    <source>
        <dbReference type="Ensembl" id="ENSCPRP00005020675.1"/>
    </source>
</evidence>
<evidence type="ECO:0000256" key="3">
    <source>
        <dbReference type="ARBA" id="ARBA00022692"/>
    </source>
</evidence>
<dbReference type="InterPro" id="IPR017452">
    <property type="entry name" value="GPCR_Rhodpsn_7TM"/>
</dbReference>
<comment type="subcellular location">
    <subcellularLocation>
        <location evidence="1">Cell membrane</location>
        <topology evidence="1">Multi-pass membrane protein</topology>
    </subcellularLocation>
</comment>
<dbReference type="OMA" id="IADFFLM"/>
<protein>
    <recommendedName>
        <fullName evidence="10">G-protein coupled receptors family 1 profile domain-containing protein</fullName>
    </recommendedName>
</protein>